<feature type="domain" description="LiaI-LiaF-like transmembrane region" evidence="2">
    <location>
        <begin position="6"/>
        <end position="39"/>
    </location>
</feature>
<organism evidence="3 4">
    <name type="scientific">Dyadobacter sandarakinus</name>
    <dbReference type="NCBI Taxonomy" id="2747268"/>
    <lineage>
        <taxon>Bacteria</taxon>
        <taxon>Pseudomonadati</taxon>
        <taxon>Bacteroidota</taxon>
        <taxon>Cytophagia</taxon>
        <taxon>Cytophagales</taxon>
        <taxon>Spirosomataceae</taxon>
        <taxon>Dyadobacter</taxon>
    </lineage>
</organism>
<accession>A0ABX7IC31</accession>
<protein>
    <recommendedName>
        <fullName evidence="2">LiaI-LiaF-like transmembrane region domain-containing protein</fullName>
    </recommendedName>
</protein>
<evidence type="ECO:0000313" key="3">
    <source>
        <dbReference type="EMBL" id="QRR03669.1"/>
    </source>
</evidence>
<dbReference type="Pfam" id="PF18917">
    <property type="entry name" value="LiaI-LiaF-like_TM1"/>
    <property type="match status" value="1"/>
</dbReference>
<gene>
    <name evidence="3" type="ORF">HWI92_23505</name>
</gene>
<sequence length="60" mass="6940">MNFRHIFWGVILIITGSLFLVEELTSIDFGRFFWPVILITTGGLLLLRNFLTDSPNRTNI</sequence>
<proteinExistence type="predicted"/>
<reference evidence="3 4" key="1">
    <citation type="submission" date="2020-06" db="EMBL/GenBank/DDBJ databases">
        <title>Dyadobacter sandarakinus sp. nov., isolated from the soil of the Arctic Yellow River Station.</title>
        <authorList>
            <person name="Zhang Y."/>
            <person name="Peng F."/>
        </authorList>
    </citation>
    <scope>NUCLEOTIDE SEQUENCE [LARGE SCALE GENOMIC DNA]</scope>
    <source>
        <strain evidence="3 4">Q3-56</strain>
    </source>
</reference>
<keyword evidence="1" id="KW-1133">Transmembrane helix</keyword>
<keyword evidence="4" id="KW-1185">Reference proteome</keyword>
<feature type="transmembrane region" description="Helical" evidence="1">
    <location>
        <begin position="6"/>
        <end position="25"/>
    </location>
</feature>
<keyword evidence="1" id="KW-0472">Membrane</keyword>
<evidence type="ECO:0000256" key="1">
    <source>
        <dbReference type="SAM" id="Phobius"/>
    </source>
</evidence>
<dbReference type="EMBL" id="CP056775">
    <property type="protein sequence ID" value="QRR03669.1"/>
    <property type="molecule type" value="Genomic_DNA"/>
</dbReference>
<dbReference type="Proteomes" id="UP000612680">
    <property type="component" value="Chromosome"/>
</dbReference>
<name>A0ABX7IC31_9BACT</name>
<dbReference type="RefSeq" id="WP_204659860.1">
    <property type="nucleotide sequence ID" value="NZ_CP056775.1"/>
</dbReference>
<feature type="transmembrane region" description="Helical" evidence="1">
    <location>
        <begin position="32"/>
        <end position="51"/>
    </location>
</feature>
<evidence type="ECO:0000313" key="4">
    <source>
        <dbReference type="Proteomes" id="UP000612680"/>
    </source>
</evidence>
<dbReference type="InterPro" id="IPR043726">
    <property type="entry name" value="LiaI-LiaF-like_TM1"/>
</dbReference>
<evidence type="ECO:0000259" key="2">
    <source>
        <dbReference type="Pfam" id="PF18917"/>
    </source>
</evidence>
<keyword evidence="1" id="KW-0812">Transmembrane</keyword>